<proteinExistence type="predicted"/>
<sequence>MEDGEEARISYRNDGANDISQRYKNDSVLKTFSIKMSFYKISFYKISFYKMSFYKCLSINVFP</sequence>
<accession>C2KXE1</accession>
<dbReference type="Proteomes" id="UP000004121">
    <property type="component" value="Unassembled WGS sequence"/>
</dbReference>
<evidence type="ECO:0000313" key="2">
    <source>
        <dbReference type="Proteomes" id="UP000004121"/>
    </source>
</evidence>
<evidence type="ECO:0000313" key="1">
    <source>
        <dbReference type="EMBL" id="EEJ51579.1"/>
    </source>
</evidence>
<comment type="caution">
    <text evidence="1">The sequence shown here is derived from an EMBL/GenBank/DDBJ whole genome shotgun (WGS) entry which is preliminary data.</text>
</comment>
<gene>
    <name evidence="1" type="ORF">HMPREF6123_1160</name>
</gene>
<keyword evidence="2" id="KW-1185">Reference proteome</keyword>
<dbReference type="STRING" id="585501.HMPREF6123_1160"/>
<dbReference type="AlphaFoldDB" id="C2KXE1"/>
<reference evidence="1 2" key="1">
    <citation type="submission" date="2009-04" db="EMBL/GenBank/DDBJ databases">
        <authorList>
            <person name="Qin X."/>
            <person name="Bachman B."/>
            <person name="Battles P."/>
            <person name="Bell A."/>
            <person name="Bess C."/>
            <person name="Bickham C."/>
            <person name="Chaboub L."/>
            <person name="Chen D."/>
            <person name="Coyle M."/>
            <person name="Deiros D.R."/>
            <person name="Dinh H."/>
            <person name="Forbes L."/>
            <person name="Fowler G."/>
            <person name="Francisco L."/>
            <person name="Fu Q."/>
            <person name="Gubbala S."/>
            <person name="Hale W."/>
            <person name="Han Y."/>
            <person name="Hemphill L."/>
            <person name="Highlander S.K."/>
            <person name="Hirani K."/>
            <person name="Hogues M."/>
            <person name="Jackson L."/>
            <person name="Jakkamsetti A."/>
            <person name="Javaid M."/>
            <person name="Jiang H."/>
            <person name="Korchina V."/>
            <person name="Kovar C."/>
            <person name="Lara F."/>
            <person name="Lee S."/>
            <person name="Mata R."/>
            <person name="Mathew T."/>
            <person name="Moen C."/>
            <person name="Morales K."/>
            <person name="Munidasa M."/>
            <person name="Nazareth L."/>
            <person name="Ngo R."/>
            <person name="Nguyen L."/>
            <person name="Okwuonu G."/>
            <person name="Ongeri F."/>
            <person name="Patil S."/>
            <person name="Petrosino J."/>
            <person name="Pham C."/>
            <person name="Pham P."/>
            <person name="Pu L.-L."/>
            <person name="Puazo M."/>
            <person name="Raj R."/>
            <person name="Reid J."/>
            <person name="Rouhana J."/>
            <person name="Saada N."/>
            <person name="Shang Y."/>
            <person name="Simmons D."/>
            <person name="Thornton R."/>
            <person name="Warren J."/>
            <person name="Weissenberger G."/>
            <person name="Zhang J."/>
            <person name="Zhang L."/>
            <person name="Zhou C."/>
            <person name="Zhu D."/>
            <person name="Muzny D."/>
            <person name="Worley K."/>
            <person name="Gibbs R."/>
        </authorList>
    </citation>
    <scope>NUCLEOTIDE SEQUENCE [LARGE SCALE GENOMIC DNA]</scope>
    <source>
        <strain evidence="1 2">F0268</strain>
    </source>
</reference>
<dbReference type="HOGENOM" id="CLU_2881480_0_0_9"/>
<protein>
    <submittedName>
        <fullName evidence="1">Uncharacterized protein</fullName>
    </submittedName>
</protein>
<dbReference type="InParanoid" id="C2KXE1"/>
<name>C2KXE1_9FIRM</name>
<dbReference type="EMBL" id="ACKX01000115">
    <property type="protein sequence ID" value="EEJ51579.1"/>
    <property type="molecule type" value="Genomic_DNA"/>
</dbReference>
<organism evidence="1 2">
    <name type="scientific">Oribacterium sinus F0268</name>
    <dbReference type="NCBI Taxonomy" id="585501"/>
    <lineage>
        <taxon>Bacteria</taxon>
        <taxon>Bacillati</taxon>
        <taxon>Bacillota</taxon>
        <taxon>Clostridia</taxon>
        <taxon>Lachnospirales</taxon>
        <taxon>Lachnospiraceae</taxon>
        <taxon>Oribacterium</taxon>
    </lineage>
</organism>